<dbReference type="EnsemblMetazoa" id="ENSAATROPT007096">
    <property type="protein sequence ID" value="ENSAATROPP006367"/>
    <property type="gene ID" value="ENSAATROPG005782"/>
</dbReference>
<protein>
    <recommendedName>
        <fullName evidence="1">CRAL-TRIO domain-containing protein</fullName>
    </recommendedName>
</protein>
<evidence type="ECO:0000259" key="1">
    <source>
        <dbReference type="Pfam" id="PF00650"/>
    </source>
</evidence>
<dbReference type="AlphaFoldDB" id="A0AAG5D4X5"/>
<evidence type="ECO:0000313" key="2">
    <source>
        <dbReference type="EnsemblMetazoa" id="ENSAATROPP006367"/>
    </source>
</evidence>
<dbReference type="InterPro" id="IPR036865">
    <property type="entry name" value="CRAL-TRIO_dom_sf"/>
</dbReference>
<name>A0AAG5D4X5_ANOAO</name>
<dbReference type="Proteomes" id="UP000075880">
    <property type="component" value="Unassembled WGS sequence"/>
</dbReference>
<dbReference type="Pfam" id="PF00650">
    <property type="entry name" value="CRAL_TRIO"/>
    <property type="match status" value="1"/>
</dbReference>
<proteinExistence type="predicted"/>
<sequence>MSFRWKGRFIFILPETLLELEKVQNGGIFLLLDYTRISIGTYEDWGTMEVKITFDGIGRFYPVRYREIHAANVSKVVDSFVEYLITAAPPAFKEKIHLHSSEDKLKELMEPATTLQAYRPPYREGVSR</sequence>
<organism evidence="2 3">
    <name type="scientific">Anopheles atroparvus</name>
    <name type="common">European mosquito</name>
    <dbReference type="NCBI Taxonomy" id="41427"/>
    <lineage>
        <taxon>Eukaryota</taxon>
        <taxon>Metazoa</taxon>
        <taxon>Ecdysozoa</taxon>
        <taxon>Arthropoda</taxon>
        <taxon>Hexapoda</taxon>
        <taxon>Insecta</taxon>
        <taxon>Pterygota</taxon>
        <taxon>Neoptera</taxon>
        <taxon>Endopterygota</taxon>
        <taxon>Diptera</taxon>
        <taxon>Nematocera</taxon>
        <taxon>Culicoidea</taxon>
        <taxon>Culicidae</taxon>
        <taxon>Anophelinae</taxon>
        <taxon>Anopheles</taxon>
    </lineage>
</organism>
<dbReference type="SUPFAM" id="SSF52087">
    <property type="entry name" value="CRAL/TRIO domain"/>
    <property type="match status" value="1"/>
</dbReference>
<dbReference type="Gene3D" id="3.40.525.10">
    <property type="entry name" value="CRAL-TRIO lipid binding domain"/>
    <property type="match status" value="1"/>
</dbReference>
<evidence type="ECO:0000313" key="3">
    <source>
        <dbReference type="Proteomes" id="UP000075880"/>
    </source>
</evidence>
<reference evidence="2" key="1">
    <citation type="submission" date="2024-04" db="UniProtKB">
        <authorList>
            <consortium name="EnsemblMetazoa"/>
        </authorList>
    </citation>
    <scope>IDENTIFICATION</scope>
    <source>
        <strain evidence="2">EBRO</strain>
    </source>
</reference>
<accession>A0AAG5D4X5</accession>
<dbReference type="InterPro" id="IPR001251">
    <property type="entry name" value="CRAL-TRIO_dom"/>
</dbReference>
<keyword evidence="3" id="KW-1185">Reference proteome</keyword>
<feature type="domain" description="CRAL-TRIO" evidence="1">
    <location>
        <begin position="8"/>
        <end position="112"/>
    </location>
</feature>